<reference evidence="2" key="2">
    <citation type="submission" date="2012-06" db="EMBL/GenBank/DDBJ databases">
        <authorList>
            <person name="Yu Y."/>
            <person name="Currie J."/>
            <person name="Lomeli R."/>
            <person name="Angelova A."/>
            <person name="Collura K."/>
            <person name="Wissotski M."/>
            <person name="Campos D."/>
            <person name="Kudrna D."/>
            <person name="Golser W."/>
            <person name="Ashely E."/>
            <person name="Descour A."/>
            <person name="Fernandes J."/>
            <person name="Soderlund C."/>
            <person name="Walbot V."/>
        </authorList>
    </citation>
    <scope>NUCLEOTIDE SEQUENCE</scope>
    <source>
        <strain evidence="2">B73</strain>
    </source>
</reference>
<reference evidence="2" key="1">
    <citation type="journal article" date="2009" name="PLoS Genet.">
        <title>Sequencing, mapping, and analysis of 27,455 maize full-length cDNAs.</title>
        <authorList>
            <person name="Soderlund C."/>
            <person name="Descour A."/>
            <person name="Kudrna D."/>
            <person name="Bomhoff M."/>
            <person name="Boyd L."/>
            <person name="Currie J."/>
            <person name="Angelova A."/>
            <person name="Collura K."/>
            <person name="Wissotski M."/>
            <person name="Ashley E."/>
            <person name="Morrow D."/>
            <person name="Fernandes J."/>
            <person name="Walbot V."/>
            <person name="Yu Y."/>
        </authorList>
    </citation>
    <scope>NUCLEOTIDE SEQUENCE</scope>
    <source>
        <strain evidence="2">B73</strain>
    </source>
</reference>
<feature type="signal peptide" evidence="1">
    <location>
        <begin position="1"/>
        <end position="16"/>
    </location>
</feature>
<evidence type="ECO:0000256" key="1">
    <source>
        <dbReference type="SAM" id="SignalP"/>
    </source>
</evidence>
<dbReference type="AlphaFoldDB" id="C0PLN5"/>
<name>C0PLN5_MAIZE</name>
<dbReference type="EMBL" id="BT069204">
    <property type="protein sequence ID" value="ACN36101.1"/>
    <property type="molecule type" value="mRNA"/>
</dbReference>
<protein>
    <submittedName>
        <fullName evidence="2">Uncharacterized protein</fullName>
    </submittedName>
</protein>
<proteinExistence type="evidence at transcript level"/>
<sequence length="99" mass="11423">MVFLLFISCKLNFSSTILWQENSVTFLQSNWDQIACLVALTRANSHHFSSIQLLGCFREEDAAGGLLGLHQLLNQHPVQRWEQPLRHRRRPLVTLLLAQ</sequence>
<keyword evidence="1" id="KW-0732">Signal</keyword>
<feature type="chain" id="PRO_5002900154" evidence="1">
    <location>
        <begin position="17"/>
        <end position="99"/>
    </location>
</feature>
<accession>C0PLN5</accession>
<evidence type="ECO:0000313" key="2">
    <source>
        <dbReference type="EMBL" id="ACN36101.1"/>
    </source>
</evidence>
<organism evidence="2">
    <name type="scientific">Zea mays</name>
    <name type="common">Maize</name>
    <dbReference type="NCBI Taxonomy" id="4577"/>
    <lineage>
        <taxon>Eukaryota</taxon>
        <taxon>Viridiplantae</taxon>
        <taxon>Streptophyta</taxon>
        <taxon>Embryophyta</taxon>
        <taxon>Tracheophyta</taxon>
        <taxon>Spermatophyta</taxon>
        <taxon>Magnoliopsida</taxon>
        <taxon>Liliopsida</taxon>
        <taxon>Poales</taxon>
        <taxon>Poaceae</taxon>
        <taxon>PACMAD clade</taxon>
        <taxon>Panicoideae</taxon>
        <taxon>Andropogonodae</taxon>
        <taxon>Andropogoneae</taxon>
        <taxon>Tripsacinae</taxon>
        <taxon>Zea</taxon>
    </lineage>
</organism>